<evidence type="ECO:0000259" key="1">
    <source>
        <dbReference type="Pfam" id="PF03435"/>
    </source>
</evidence>
<dbReference type="Gene3D" id="3.40.50.720">
    <property type="entry name" value="NAD(P)-binding Rossmann-like Domain"/>
    <property type="match status" value="1"/>
</dbReference>
<organism evidence="2 3">
    <name type="scientific">Pseudomonas nitroreducens</name>
    <dbReference type="NCBI Taxonomy" id="46680"/>
    <lineage>
        <taxon>Bacteria</taxon>
        <taxon>Pseudomonadati</taxon>
        <taxon>Pseudomonadota</taxon>
        <taxon>Gammaproteobacteria</taxon>
        <taxon>Pseudomonadales</taxon>
        <taxon>Pseudomonadaceae</taxon>
        <taxon>Pseudomonas</taxon>
    </lineage>
</organism>
<dbReference type="InterPro" id="IPR005097">
    <property type="entry name" value="Sacchrp_dh_NADP-bd"/>
</dbReference>
<dbReference type="AlphaFoldDB" id="A0A7W7KS82"/>
<dbReference type="SUPFAM" id="SSF51735">
    <property type="entry name" value="NAD(P)-binding Rossmann-fold domains"/>
    <property type="match status" value="1"/>
</dbReference>
<evidence type="ECO:0000313" key="3">
    <source>
        <dbReference type="Proteomes" id="UP000566995"/>
    </source>
</evidence>
<dbReference type="RefSeq" id="WP_184597300.1">
    <property type="nucleotide sequence ID" value="NZ_JACHLI010000043.1"/>
</dbReference>
<dbReference type="PANTHER" id="PTHR43781">
    <property type="entry name" value="SACCHAROPINE DEHYDROGENASE"/>
    <property type="match status" value="1"/>
</dbReference>
<dbReference type="PANTHER" id="PTHR43781:SF1">
    <property type="entry name" value="SACCHAROPINE DEHYDROGENASE"/>
    <property type="match status" value="1"/>
</dbReference>
<dbReference type="Pfam" id="PF03435">
    <property type="entry name" value="Sacchrp_dh_NADP"/>
    <property type="match status" value="1"/>
</dbReference>
<dbReference type="Proteomes" id="UP000566995">
    <property type="component" value="Unassembled WGS sequence"/>
</dbReference>
<dbReference type="InterPro" id="IPR036291">
    <property type="entry name" value="NAD(P)-bd_dom_sf"/>
</dbReference>
<protein>
    <recommendedName>
        <fullName evidence="1">Saccharopine dehydrogenase NADP binding domain-containing protein</fullName>
    </recommendedName>
</protein>
<reference evidence="2 3" key="1">
    <citation type="submission" date="2020-08" db="EMBL/GenBank/DDBJ databases">
        <title>Functional genomics of gut bacteria from endangered species of beetles.</title>
        <authorList>
            <person name="Carlos-Shanley C."/>
        </authorList>
    </citation>
    <scope>NUCLEOTIDE SEQUENCE [LARGE SCALE GENOMIC DNA]</scope>
    <source>
        <strain evidence="2 3">S00179</strain>
    </source>
</reference>
<name>A0A7W7KS82_PSENT</name>
<accession>A0A7W7KS82</accession>
<gene>
    <name evidence="2" type="ORF">HNP46_006514</name>
</gene>
<feature type="domain" description="Saccharopine dehydrogenase NADP binding" evidence="1">
    <location>
        <begin position="4"/>
        <end position="127"/>
    </location>
</feature>
<dbReference type="EMBL" id="JACHLI010000043">
    <property type="protein sequence ID" value="MBB4867600.1"/>
    <property type="molecule type" value="Genomic_DNA"/>
</dbReference>
<proteinExistence type="predicted"/>
<comment type="caution">
    <text evidence="2">The sequence shown here is derived from an EMBL/GenBank/DDBJ whole genome shotgun (WGS) entry which is preliminary data.</text>
</comment>
<sequence>MHTIALVGAYGNFGRIIFNKLKALGPDVHILCVGRSGSKLRELTHGETASCWAGDVHVHSDEFAKILRQLNVSLVIHTAGPFQGQDYSVARSAISAGSDYCDLSDCRHFVKGISVLDEEAKAAGVAILSGCSSVPTLSAAVIDQFSQRFSLVDEIDYGISSSALMPGVSTIRGVLAYAGKQITQFIDGREQSLLGWQDLRFHQIDGLGQRLLANVDVPDMDIFPARYGAKTVRFRAGAGLKLGTFANYLAACLARFKLVKSASQCADFLHTMGKRFARFGDGRSAMYITLGGKDLHSQPYQHTWEIVALADYGPHIPSSGSVALTKQIISGKRPAPGARACLGEITMQEYISAIGEVPVFTRDRQGR</sequence>
<evidence type="ECO:0000313" key="2">
    <source>
        <dbReference type="EMBL" id="MBB4867600.1"/>
    </source>
</evidence>